<dbReference type="Proteomes" id="UP001457282">
    <property type="component" value="Unassembled WGS sequence"/>
</dbReference>
<accession>A0AAW1X3X0</accession>
<evidence type="ECO:0000256" key="2">
    <source>
        <dbReference type="ARBA" id="ARBA00008668"/>
    </source>
</evidence>
<protein>
    <submittedName>
        <fullName evidence="8">Uncharacterized protein</fullName>
    </submittedName>
</protein>
<dbReference type="Gene3D" id="3.40.50.1110">
    <property type="entry name" value="SGNH hydrolase"/>
    <property type="match status" value="1"/>
</dbReference>
<dbReference type="GO" id="GO:0005576">
    <property type="term" value="C:extracellular region"/>
    <property type="evidence" value="ECO:0007669"/>
    <property type="project" value="UniProtKB-SubCell"/>
</dbReference>
<dbReference type="InterPro" id="IPR036514">
    <property type="entry name" value="SGNH_hydro_sf"/>
</dbReference>
<sequence>MASTSSLLLRIWETHYPILETTISFRLWLKPLSTPMALIFHGGPTGSWNSPETGKLLGDEVLCLDTQLLIHQIIVKQIVSLMGNHELLAAEYLGKCLYTVAMGTNDYVINYFLSQPTSFQYTPQQYAEALILKYSQQLKTLYNSGARKIALFGLGKLGSIPFERTRCGIKGSLCMDQINSAVQLFNARLKSLAQELNLILPNATFTFIDYYGIEDSYIASFNGSLVTDVGCCKFGSLTVNCIPFEIPCKDRIQHVFWDGIHPTEATNVAIAARAYKASLPTDAFPYDISHLTGV</sequence>
<evidence type="ECO:0000256" key="5">
    <source>
        <dbReference type="ARBA" id="ARBA00022801"/>
    </source>
</evidence>
<evidence type="ECO:0000256" key="1">
    <source>
        <dbReference type="ARBA" id="ARBA00004613"/>
    </source>
</evidence>
<dbReference type="InterPro" id="IPR001087">
    <property type="entry name" value="GDSL"/>
</dbReference>
<keyword evidence="7" id="KW-0443">Lipid metabolism</keyword>
<evidence type="ECO:0000313" key="8">
    <source>
        <dbReference type="EMBL" id="KAK9931670.1"/>
    </source>
</evidence>
<dbReference type="PANTHER" id="PTHR45650:SF80">
    <property type="entry name" value="FINGER PROTEIN, PUTATIVE-RELATED"/>
    <property type="match status" value="1"/>
</dbReference>
<organism evidence="8 9">
    <name type="scientific">Rubus argutus</name>
    <name type="common">Southern blackberry</name>
    <dbReference type="NCBI Taxonomy" id="59490"/>
    <lineage>
        <taxon>Eukaryota</taxon>
        <taxon>Viridiplantae</taxon>
        <taxon>Streptophyta</taxon>
        <taxon>Embryophyta</taxon>
        <taxon>Tracheophyta</taxon>
        <taxon>Spermatophyta</taxon>
        <taxon>Magnoliopsida</taxon>
        <taxon>eudicotyledons</taxon>
        <taxon>Gunneridae</taxon>
        <taxon>Pentapetalae</taxon>
        <taxon>rosids</taxon>
        <taxon>fabids</taxon>
        <taxon>Rosales</taxon>
        <taxon>Rosaceae</taxon>
        <taxon>Rosoideae</taxon>
        <taxon>Rosoideae incertae sedis</taxon>
        <taxon>Rubus</taxon>
    </lineage>
</organism>
<dbReference type="InterPro" id="IPR051238">
    <property type="entry name" value="GDSL_esterase/lipase"/>
</dbReference>
<name>A0AAW1X3X0_RUBAR</name>
<keyword evidence="6" id="KW-0442">Lipid degradation</keyword>
<evidence type="ECO:0000256" key="3">
    <source>
        <dbReference type="ARBA" id="ARBA00022525"/>
    </source>
</evidence>
<comment type="caution">
    <text evidence="8">The sequence shown here is derived from an EMBL/GenBank/DDBJ whole genome shotgun (WGS) entry which is preliminary data.</text>
</comment>
<proteinExistence type="inferred from homology"/>
<dbReference type="EMBL" id="JBEDUW010000004">
    <property type="protein sequence ID" value="KAK9931670.1"/>
    <property type="molecule type" value="Genomic_DNA"/>
</dbReference>
<comment type="subcellular location">
    <subcellularLocation>
        <location evidence="1">Secreted</location>
    </subcellularLocation>
</comment>
<evidence type="ECO:0000313" key="9">
    <source>
        <dbReference type="Proteomes" id="UP001457282"/>
    </source>
</evidence>
<keyword evidence="4" id="KW-0732">Signal</keyword>
<keyword evidence="9" id="KW-1185">Reference proteome</keyword>
<comment type="similarity">
    <text evidence="2">Belongs to the 'GDSL' lipolytic enzyme family.</text>
</comment>
<dbReference type="GO" id="GO:0016788">
    <property type="term" value="F:hydrolase activity, acting on ester bonds"/>
    <property type="evidence" value="ECO:0007669"/>
    <property type="project" value="InterPro"/>
</dbReference>
<dbReference type="GO" id="GO:0016042">
    <property type="term" value="P:lipid catabolic process"/>
    <property type="evidence" value="ECO:0007669"/>
    <property type="project" value="UniProtKB-KW"/>
</dbReference>
<dbReference type="PANTHER" id="PTHR45650">
    <property type="entry name" value="GDSL-LIKE LIPASE/ACYLHYDROLASE-RELATED"/>
    <property type="match status" value="1"/>
</dbReference>
<evidence type="ECO:0000256" key="4">
    <source>
        <dbReference type="ARBA" id="ARBA00022729"/>
    </source>
</evidence>
<reference evidence="8 9" key="1">
    <citation type="journal article" date="2023" name="G3 (Bethesda)">
        <title>A chromosome-length genome assembly and annotation of blackberry (Rubus argutus, cv. 'Hillquist').</title>
        <authorList>
            <person name="Bruna T."/>
            <person name="Aryal R."/>
            <person name="Dudchenko O."/>
            <person name="Sargent D.J."/>
            <person name="Mead D."/>
            <person name="Buti M."/>
            <person name="Cavallini A."/>
            <person name="Hytonen T."/>
            <person name="Andres J."/>
            <person name="Pham M."/>
            <person name="Weisz D."/>
            <person name="Mascagni F."/>
            <person name="Usai G."/>
            <person name="Natali L."/>
            <person name="Bassil N."/>
            <person name="Fernandez G.E."/>
            <person name="Lomsadze A."/>
            <person name="Armour M."/>
            <person name="Olukolu B."/>
            <person name="Poorten T."/>
            <person name="Britton C."/>
            <person name="Davik J."/>
            <person name="Ashrafi H."/>
            <person name="Aiden E.L."/>
            <person name="Borodovsky M."/>
            <person name="Worthington M."/>
        </authorList>
    </citation>
    <scope>NUCLEOTIDE SEQUENCE [LARGE SCALE GENOMIC DNA]</scope>
    <source>
        <strain evidence="8">PI 553951</strain>
    </source>
</reference>
<dbReference type="AlphaFoldDB" id="A0AAW1X3X0"/>
<keyword evidence="3" id="KW-0964">Secreted</keyword>
<gene>
    <name evidence="8" type="ORF">M0R45_018940</name>
</gene>
<evidence type="ECO:0000256" key="7">
    <source>
        <dbReference type="ARBA" id="ARBA00023098"/>
    </source>
</evidence>
<dbReference type="Pfam" id="PF00657">
    <property type="entry name" value="Lipase_GDSL"/>
    <property type="match status" value="1"/>
</dbReference>
<evidence type="ECO:0000256" key="6">
    <source>
        <dbReference type="ARBA" id="ARBA00022963"/>
    </source>
</evidence>
<keyword evidence="5" id="KW-0378">Hydrolase</keyword>
<dbReference type="SUPFAM" id="SSF52266">
    <property type="entry name" value="SGNH hydrolase"/>
    <property type="match status" value="1"/>
</dbReference>